<dbReference type="WBParaSite" id="TMUE_3000012086.1">
    <property type="protein sequence ID" value="TMUE_3000012086.1"/>
    <property type="gene ID" value="WBGene00301466"/>
</dbReference>
<evidence type="ECO:0000313" key="3">
    <source>
        <dbReference type="WBParaSite" id="TMUE_3000012086.1"/>
    </source>
</evidence>
<sequence>MGPAHGGNRWILIAHRPCQSAFGATTYADGAFNIAPPLPVETERCCSLRPSSARKEGASFGSTPWVRVQTVRDKAATNDPRIPGAAKGEIFTTSRQGERLQLASEHSCPPGGTVAKRTRSIALAKESAYLPGRPAETDKCEHVRLVSSLLHPRRRKHEEADDRANHARVRSIGTPGVARRTSAANIRAADLREAPPWGARYGVAHGELAKGFSASNRRAPPLSRSRTSTEKANWPLPGPAGDKTSLHYHGYGRLLNRPNNPSQNFKGITSEAKKPSGADESIHRSRLAPPRRIWTITKVPLNGRCFIVIDNDPRETRDREGEARDRESVCGGDRRISELTTGKQNEETALIL</sequence>
<evidence type="ECO:0000313" key="2">
    <source>
        <dbReference type="Proteomes" id="UP000046395"/>
    </source>
</evidence>
<dbReference type="Proteomes" id="UP000046395">
    <property type="component" value="Unassembled WGS sequence"/>
</dbReference>
<accession>A0A5S6QXG8</accession>
<proteinExistence type="predicted"/>
<evidence type="ECO:0000256" key="1">
    <source>
        <dbReference type="SAM" id="MobiDB-lite"/>
    </source>
</evidence>
<dbReference type="AlphaFoldDB" id="A0A5S6QXG8"/>
<feature type="region of interest" description="Disordered" evidence="1">
    <location>
        <begin position="212"/>
        <end position="241"/>
    </location>
</feature>
<name>A0A5S6QXG8_TRIMR</name>
<protein>
    <submittedName>
        <fullName evidence="3">Uncharacterized protein</fullName>
    </submittedName>
</protein>
<reference evidence="3" key="1">
    <citation type="submission" date="2019-12" db="UniProtKB">
        <authorList>
            <consortium name="WormBaseParasite"/>
        </authorList>
    </citation>
    <scope>IDENTIFICATION</scope>
</reference>
<organism evidence="2 3">
    <name type="scientific">Trichuris muris</name>
    <name type="common">Mouse whipworm</name>
    <dbReference type="NCBI Taxonomy" id="70415"/>
    <lineage>
        <taxon>Eukaryota</taxon>
        <taxon>Metazoa</taxon>
        <taxon>Ecdysozoa</taxon>
        <taxon>Nematoda</taxon>
        <taxon>Enoplea</taxon>
        <taxon>Dorylaimia</taxon>
        <taxon>Trichinellida</taxon>
        <taxon>Trichuridae</taxon>
        <taxon>Trichuris</taxon>
    </lineage>
</organism>
<keyword evidence="2" id="KW-1185">Reference proteome</keyword>